<dbReference type="RefSeq" id="WP_094196269.1">
    <property type="nucleotide sequence ID" value="NZ_CP021641.1"/>
</dbReference>
<evidence type="ECO:0000313" key="2">
    <source>
        <dbReference type="EMBL" id="ASR89168.1"/>
    </source>
</evidence>
<protein>
    <submittedName>
        <fullName evidence="2">Uncharacterized protein</fullName>
    </submittedName>
</protein>
<keyword evidence="1" id="KW-0175">Coiled coil</keyword>
<dbReference type="AlphaFoldDB" id="A0AB33CRM7"/>
<reference evidence="2 3" key="1">
    <citation type="submission" date="2017-05" db="EMBL/GenBank/DDBJ databases">
        <authorList>
            <person name="Qiu J.G."/>
            <person name="He J."/>
        </authorList>
    </citation>
    <scope>NUCLEOTIDE SEQUENCE [LARGE SCALE GENOMIC DNA]</scope>
    <source>
        <strain evidence="2 3">JQ135</strain>
    </source>
</reference>
<evidence type="ECO:0000256" key="1">
    <source>
        <dbReference type="SAM" id="Coils"/>
    </source>
</evidence>
<feature type="coiled-coil region" evidence="1">
    <location>
        <begin position="6"/>
        <end position="33"/>
    </location>
</feature>
<dbReference type="EMBL" id="CP021641">
    <property type="protein sequence ID" value="ASR89168.1"/>
    <property type="molecule type" value="Genomic_DNA"/>
</dbReference>
<dbReference type="KEGG" id="afq:AFA_06745"/>
<accession>A0AB33CRM7</accession>
<gene>
    <name evidence="2" type="ORF">AFA_06745</name>
</gene>
<name>A0AB33CRM7_ALCFA</name>
<evidence type="ECO:0000313" key="3">
    <source>
        <dbReference type="Proteomes" id="UP000214561"/>
    </source>
</evidence>
<dbReference type="Proteomes" id="UP000214561">
    <property type="component" value="Chromosome"/>
</dbReference>
<sequence length="112" mass="12632">MRYDKLLEAVKKLHAAQRRADKASENYHLARKQEASANRKAALSDKLVIECWERDKLLDLVHCELVNAGIAEPKDETAYAPQEITQSVGHGHSIKFLYHPPKPEGIQFSTPA</sequence>
<proteinExistence type="predicted"/>
<organism evidence="2 3">
    <name type="scientific">Alcaligenes faecalis</name>
    <dbReference type="NCBI Taxonomy" id="511"/>
    <lineage>
        <taxon>Bacteria</taxon>
        <taxon>Pseudomonadati</taxon>
        <taxon>Pseudomonadota</taxon>
        <taxon>Betaproteobacteria</taxon>
        <taxon>Burkholderiales</taxon>
        <taxon>Alcaligenaceae</taxon>
        <taxon>Alcaligenes</taxon>
    </lineage>
</organism>